<dbReference type="SUPFAM" id="SSF52374">
    <property type="entry name" value="Nucleotidylyl transferase"/>
    <property type="match status" value="1"/>
</dbReference>
<dbReference type="NCBIfam" id="TIGR00456">
    <property type="entry name" value="argS"/>
    <property type="match status" value="1"/>
</dbReference>
<keyword evidence="7 9" id="KW-0030">Aminoacyl-tRNA synthetase</keyword>
<dbReference type="Proteomes" id="UP001446205">
    <property type="component" value="Unassembled WGS sequence"/>
</dbReference>
<evidence type="ECO:0000256" key="10">
    <source>
        <dbReference type="RuleBase" id="RU363038"/>
    </source>
</evidence>
<evidence type="ECO:0000259" key="11">
    <source>
        <dbReference type="SMART" id="SM00836"/>
    </source>
</evidence>
<feature type="domain" description="Arginyl tRNA synthetase N-terminal" evidence="12">
    <location>
        <begin position="3"/>
        <end position="91"/>
    </location>
</feature>
<feature type="domain" description="DALR anticodon binding" evidence="11">
    <location>
        <begin position="461"/>
        <end position="581"/>
    </location>
</feature>
<dbReference type="InterPro" id="IPR014729">
    <property type="entry name" value="Rossmann-like_a/b/a_fold"/>
</dbReference>
<comment type="subcellular location">
    <subcellularLocation>
        <location evidence="9">Cytoplasm</location>
    </subcellularLocation>
</comment>
<dbReference type="PRINTS" id="PR01038">
    <property type="entry name" value="TRNASYNTHARG"/>
</dbReference>
<evidence type="ECO:0000256" key="2">
    <source>
        <dbReference type="ARBA" id="ARBA00022490"/>
    </source>
</evidence>
<dbReference type="PANTHER" id="PTHR11956:SF5">
    <property type="entry name" value="ARGININE--TRNA LIGASE, CYTOPLASMIC"/>
    <property type="match status" value="1"/>
</dbReference>
<dbReference type="Gene3D" id="1.10.730.10">
    <property type="entry name" value="Isoleucyl-tRNA Synthetase, Domain 1"/>
    <property type="match status" value="1"/>
</dbReference>
<dbReference type="PROSITE" id="PS00178">
    <property type="entry name" value="AA_TRNA_LIGASE_I"/>
    <property type="match status" value="1"/>
</dbReference>
<keyword evidence="14" id="KW-1185">Reference proteome</keyword>
<dbReference type="SMART" id="SM00836">
    <property type="entry name" value="DALR_1"/>
    <property type="match status" value="1"/>
</dbReference>
<comment type="similarity">
    <text evidence="1 9 10">Belongs to the class-I aminoacyl-tRNA synthetase family.</text>
</comment>
<dbReference type="InterPro" id="IPR001412">
    <property type="entry name" value="aa-tRNA-synth_I_CS"/>
</dbReference>
<dbReference type="HAMAP" id="MF_00123">
    <property type="entry name" value="Arg_tRNA_synth"/>
    <property type="match status" value="1"/>
</dbReference>
<dbReference type="SMART" id="SM01016">
    <property type="entry name" value="Arg_tRNA_synt_N"/>
    <property type="match status" value="1"/>
</dbReference>
<keyword evidence="5 9" id="KW-0067">ATP-binding</keyword>
<reference evidence="13 14" key="1">
    <citation type="submission" date="2024-04" db="EMBL/GenBank/DDBJ databases">
        <authorList>
            <person name="Abashina T."/>
            <person name="Shaikin A."/>
        </authorList>
    </citation>
    <scope>NUCLEOTIDE SEQUENCE [LARGE SCALE GENOMIC DNA]</scope>
    <source>
        <strain evidence="13 14">AAFK</strain>
    </source>
</reference>
<dbReference type="EMBL" id="JBBPCO010000008">
    <property type="protein sequence ID" value="MEK8089857.1"/>
    <property type="molecule type" value="Genomic_DNA"/>
</dbReference>
<evidence type="ECO:0000256" key="8">
    <source>
        <dbReference type="ARBA" id="ARBA00049339"/>
    </source>
</evidence>
<evidence type="ECO:0000313" key="13">
    <source>
        <dbReference type="EMBL" id="MEK8089857.1"/>
    </source>
</evidence>
<sequence length="581" mass="65085">MKTLLSTLIQSALQDLQARGQLPADIQARIQFDRPKQREHGHFASNVALILAKAAGRKPRELAEALVAALPASDQVERVEIAGPGFINFFLTPAAFQAVLHQALDDPEAFGRSDTGAGRKIQLEFVSANPTGPLHVGHGRGAAYGATLANLLDNAGFAVHKEYYVNDAGRQMDILAVSVWLRYLEALGVAYPFPPNAYQGSYVRAIAEDLRQQHGERFRVEATDLSDLPDPASEPEPYLDALIERARRLLDSDGFAIVHAAGLTSILDDIREDLAEFGVTFDTWFSEKSLMDRDLVGHTIATLQAGGHLYERDGALWFRSTAFGDDKDRVVRRENGAYTYFASDIAYHANKFARGFEQVIDMWGADHHGYVPRVKAALQALDLDPARLEVLLVQFAILYRGSEKVSMSTRAGEFVTLRELRQEVGKDAARFFYVLRRADQHLDFDLELAKSQSDENPVFYIQYAHARIHSVFRQARERGMTLPDWRNTDLSPLDSTHEIELMDRIARFPEVAEQAAIDREPHQIAFYLKDLASEFHTYYNASRFLLEDERLRNARLSLVRATGYVIARGLGLLGVSAPEQM</sequence>
<comment type="caution">
    <text evidence="13">The sequence shown here is derived from an EMBL/GenBank/DDBJ whole genome shotgun (WGS) entry which is preliminary data.</text>
</comment>
<dbReference type="InterPro" id="IPR005148">
    <property type="entry name" value="Arg-tRNA-synth_N"/>
</dbReference>
<comment type="catalytic activity">
    <reaction evidence="8 9">
        <text>tRNA(Arg) + L-arginine + ATP = L-arginyl-tRNA(Arg) + AMP + diphosphate</text>
        <dbReference type="Rhea" id="RHEA:20301"/>
        <dbReference type="Rhea" id="RHEA-COMP:9658"/>
        <dbReference type="Rhea" id="RHEA-COMP:9673"/>
        <dbReference type="ChEBI" id="CHEBI:30616"/>
        <dbReference type="ChEBI" id="CHEBI:32682"/>
        <dbReference type="ChEBI" id="CHEBI:33019"/>
        <dbReference type="ChEBI" id="CHEBI:78442"/>
        <dbReference type="ChEBI" id="CHEBI:78513"/>
        <dbReference type="ChEBI" id="CHEBI:456215"/>
        <dbReference type="EC" id="6.1.1.19"/>
    </reaction>
</comment>
<dbReference type="Pfam" id="PF05746">
    <property type="entry name" value="DALR_1"/>
    <property type="match status" value="1"/>
</dbReference>
<dbReference type="CDD" id="cd00671">
    <property type="entry name" value="ArgRS_core"/>
    <property type="match status" value="1"/>
</dbReference>
<feature type="short sequence motif" description="'HIGH' region" evidence="9">
    <location>
        <begin position="128"/>
        <end position="138"/>
    </location>
</feature>
<dbReference type="InterPro" id="IPR036695">
    <property type="entry name" value="Arg-tRNA-synth_N_sf"/>
</dbReference>
<dbReference type="InterPro" id="IPR001278">
    <property type="entry name" value="Arg-tRNA-ligase"/>
</dbReference>
<evidence type="ECO:0000256" key="5">
    <source>
        <dbReference type="ARBA" id="ARBA00022840"/>
    </source>
</evidence>
<name>A0ABU9D8K6_9PROT</name>
<organism evidence="13 14">
    <name type="scientific">Thermithiobacillus plumbiphilus</name>
    <dbReference type="NCBI Taxonomy" id="1729899"/>
    <lineage>
        <taxon>Bacteria</taxon>
        <taxon>Pseudomonadati</taxon>
        <taxon>Pseudomonadota</taxon>
        <taxon>Acidithiobacillia</taxon>
        <taxon>Acidithiobacillales</taxon>
        <taxon>Thermithiobacillaceae</taxon>
        <taxon>Thermithiobacillus</taxon>
    </lineage>
</organism>
<evidence type="ECO:0000256" key="1">
    <source>
        <dbReference type="ARBA" id="ARBA00005594"/>
    </source>
</evidence>
<gene>
    <name evidence="9 13" type="primary">argS</name>
    <name evidence="13" type="ORF">WOB96_08755</name>
</gene>
<proteinExistence type="inferred from homology"/>
<dbReference type="InterPro" id="IPR009080">
    <property type="entry name" value="tRNAsynth_Ia_anticodon-bd"/>
</dbReference>
<dbReference type="SUPFAM" id="SSF55190">
    <property type="entry name" value="Arginyl-tRNA synthetase (ArgRS), N-terminal 'additional' domain"/>
    <property type="match status" value="1"/>
</dbReference>
<keyword evidence="2 9" id="KW-0963">Cytoplasm</keyword>
<comment type="subunit">
    <text evidence="9">Monomer.</text>
</comment>
<dbReference type="EC" id="6.1.1.19" evidence="9"/>
<keyword evidence="4 9" id="KW-0547">Nucleotide-binding</keyword>
<dbReference type="PANTHER" id="PTHR11956">
    <property type="entry name" value="ARGINYL-TRNA SYNTHETASE"/>
    <property type="match status" value="1"/>
</dbReference>
<dbReference type="Gene3D" id="3.40.50.620">
    <property type="entry name" value="HUPs"/>
    <property type="match status" value="1"/>
</dbReference>
<accession>A0ABU9D8K6</accession>
<evidence type="ECO:0000259" key="12">
    <source>
        <dbReference type="SMART" id="SM01016"/>
    </source>
</evidence>
<evidence type="ECO:0000256" key="3">
    <source>
        <dbReference type="ARBA" id="ARBA00022598"/>
    </source>
</evidence>
<dbReference type="GO" id="GO:0004814">
    <property type="term" value="F:arginine-tRNA ligase activity"/>
    <property type="evidence" value="ECO:0007669"/>
    <property type="project" value="UniProtKB-EC"/>
</dbReference>
<keyword evidence="3 9" id="KW-0436">Ligase</keyword>
<dbReference type="InterPro" id="IPR008909">
    <property type="entry name" value="DALR_anticod-bd"/>
</dbReference>
<dbReference type="RefSeq" id="WP_341370915.1">
    <property type="nucleotide sequence ID" value="NZ_JBBPCO010000008.1"/>
</dbReference>
<dbReference type="Pfam" id="PF00750">
    <property type="entry name" value="tRNA-synt_1d"/>
    <property type="match status" value="2"/>
</dbReference>
<evidence type="ECO:0000256" key="9">
    <source>
        <dbReference type="HAMAP-Rule" id="MF_00123"/>
    </source>
</evidence>
<dbReference type="Gene3D" id="3.30.1360.70">
    <property type="entry name" value="Arginyl tRNA synthetase N-terminal domain"/>
    <property type="match status" value="1"/>
</dbReference>
<dbReference type="SUPFAM" id="SSF47323">
    <property type="entry name" value="Anticodon-binding domain of a subclass of class I aminoacyl-tRNA synthetases"/>
    <property type="match status" value="1"/>
</dbReference>
<evidence type="ECO:0000313" key="14">
    <source>
        <dbReference type="Proteomes" id="UP001446205"/>
    </source>
</evidence>
<protein>
    <recommendedName>
        <fullName evidence="9">Arginine--tRNA ligase</fullName>
        <ecNumber evidence="9">6.1.1.19</ecNumber>
    </recommendedName>
    <alternativeName>
        <fullName evidence="9">Arginyl-tRNA synthetase</fullName>
        <shortName evidence="9">ArgRS</shortName>
    </alternativeName>
</protein>
<evidence type="ECO:0000256" key="6">
    <source>
        <dbReference type="ARBA" id="ARBA00022917"/>
    </source>
</evidence>
<dbReference type="Pfam" id="PF03485">
    <property type="entry name" value="Arg_tRNA_synt_N"/>
    <property type="match status" value="1"/>
</dbReference>
<dbReference type="InterPro" id="IPR035684">
    <property type="entry name" value="ArgRS_core"/>
</dbReference>
<evidence type="ECO:0000256" key="4">
    <source>
        <dbReference type="ARBA" id="ARBA00022741"/>
    </source>
</evidence>
<keyword evidence="6 9" id="KW-0648">Protein biosynthesis</keyword>
<evidence type="ECO:0000256" key="7">
    <source>
        <dbReference type="ARBA" id="ARBA00023146"/>
    </source>
</evidence>